<dbReference type="InterPro" id="IPR002145">
    <property type="entry name" value="CopG"/>
</dbReference>
<dbReference type="RefSeq" id="WP_245807985.1">
    <property type="nucleotide sequence ID" value="NZ_FUKI01000126.1"/>
</dbReference>
<gene>
    <name evidence="2" type="ORF">CRENPOLYSF1_50075</name>
</gene>
<dbReference type="Pfam" id="PF01402">
    <property type="entry name" value="RHH_1"/>
    <property type="match status" value="1"/>
</dbReference>
<name>A0A1R4HCT1_9GAMM</name>
<dbReference type="AlphaFoldDB" id="A0A1R4HCT1"/>
<dbReference type="Proteomes" id="UP000195667">
    <property type="component" value="Unassembled WGS sequence"/>
</dbReference>
<dbReference type="Gene3D" id="1.10.1220.10">
    <property type="entry name" value="Met repressor-like"/>
    <property type="match status" value="1"/>
</dbReference>
<evidence type="ECO:0000313" key="3">
    <source>
        <dbReference type="Proteomes" id="UP000195667"/>
    </source>
</evidence>
<sequence length="96" mass="11105">MTSRAVKLDDVIYDRLKVLGEVRQRSPHWLMKEAIRQYLDREEAAEHIRRDTLQRLAQFEADGKTVPDDAVDAWLASWGTDSDAVQKRLLKLVADI</sequence>
<dbReference type="GO" id="GO:0006355">
    <property type="term" value="P:regulation of DNA-templated transcription"/>
    <property type="evidence" value="ECO:0007669"/>
    <property type="project" value="InterPro"/>
</dbReference>
<dbReference type="CDD" id="cd22233">
    <property type="entry name" value="RHH_CopAso-like"/>
    <property type="match status" value="1"/>
</dbReference>
<dbReference type="InterPro" id="IPR013321">
    <property type="entry name" value="Arc_rbn_hlx_hlx"/>
</dbReference>
<proteinExistence type="predicted"/>
<organism evidence="2 3">
    <name type="scientific">Crenothrix polyspora</name>
    <dbReference type="NCBI Taxonomy" id="360316"/>
    <lineage>
        <taxon>Bacteria</taxon>
        <taxon>Pseudomonadati</taxon>
        <taxon>Pseudomonadota</taxon>
        <taxon>Gammaproteobacteria</taxon>
        <taxon>Methylococcales</taxon>
        <taxon>Crenotrichaceae</taxon>
        <taxon>Crenothrix</taxon>
    </lineage>
</organism>
<protein>
    <submittedName>
        <fullName evidence="2">Transcriptional regulator</fullName>
    </submittedName>
</protein>
<dbReference type="EMBL" id="FUKI01000126">
    <property type="protein sequence ID" value="SJM94017.1"/>
    <property type="molecule type" value="Genomic_DNA"/>
</dbReference>
<evidence type="ECO:0000259" key="1">
    <source>
        <dbReference type="Pfam" id="PF01402"/>
    </source>
</evidence>
<dbReference type="InterPro" id="IPR010985">
    <property type="entry name" value="Ribbon_hlx_hlx"/>
</dbReference>
<evidence type="ECO:0000313" key="2">
    <source>
        <dbReference type="EMBL" id="SJM94017.1"/>
    </source>
</evidence>
<keyword evidence="3" id="KW-1185">Reference proteome</keyword>
<dbReference type="SUPFAM" id="SSF47598">
    <property type="entry name" value="Ribbon-helix-helix"/>
    <property type="match status" value="1"/>
</dbReference>
<reference evidence="3" key="1">
    <citation type="submission" date="2017-02" db="EMBL/GenBank/DDBJ databases">
        <authorList>
            <person name="Daims H."/>
        </authorList>
    </citation>
    <scope>NUCLEOTIDE SEQUENCE [LARGE SCALE GENOMIC DNA]</scope>
</reference>
<feature type="domain" description="Ribbon-helix-helix protein CopG" evidence="1">
    <location>
        <begin position="6"/>
        <end position="42"/>
    </location>
</feature>
<accession>A0A1R4HCT1</accession>